<feature type="site" description="Important for autoinhibition of adenylyltransferase activity" evidence="2">
    <location>
        <position position="172"/>
    </location>
</feature>
<dbReference type="Proteomes" id="UP000321291">
    <property type="component" value="Chromosome"/>
</dbReference>
<feature type="domain" description="Fido" evidence="3">
    <location>
        <begin position="223"/>
        <end position="363"/>
    </location>
</feature>
<protein>
    <submittedName>
        <fullName evidence="4">Fic family protein</fullName>
    </submittedName>
</protein>
<proteinExistence type="predicted"/>
<dbReference type="InterPro" id="IPR036390">
    <property type="entry name" value="WH_DNA-bd_sf"/>
</dbReference>
<organism evidence="4 5">
    <name type="scientific">Arachidicoccus ginsenosidivorans</name>
    <dbReference type="NCBI Taxonomy" id="496057"/>
    <lineage>
        <taxon>Bacteria</taxon>
        <taxon>Pseudomonadati</taxon>
        <taxon>Bacteroidota</taxon>
        <taxon>Chitinophagia</taxon>
        <taxon>Chitinophagales</taxon>
        <taxon>Chitinophagaceae</taxon>
        <taxon>Arachidicoccus</taxon>
    </lineage>
</organism>
<dbReference type="RefSeq" id="WP_146782023.1">
    <property type="nucleotide sequence ID" value="NZ_CP042434.1"/>
</dbReference>
<dbReference type="Gene3D" id="1.10.3290.10">
    <property type="entry name" value="Fido-like domain"/>
    <property type="match status" value="1"/>
</dbReference>
<evidence type="ECO:0000313" key="5">
    <source>
        <dbReference type="Proteomes" id="UP000321291"/>
    </source>
</evidence>
<dbReference type="InterPro" id="IPR040198">
    <property type="entry name" value="Fido_containing"/>
</dbReference>
<dbReference type="InterPro" id="IPR036597">
    <property type="entry name" value="Fido-like_dom_sf"/>
</dbReference>
<feature type="binding site" evidence="1">
    <location>
        <begin position="306"/>
        <end position="313"/>
    </location>
    <ligand>
        <name>ATP</name>
        <dbReference type="ChEBI" id="CHEBI:30616"/>
    </ligand>
</feature>
<dbReference type="PANTHER" id="PTHR13504:SF38">
    <property type="entry name" value="FIDO DOMAIN-CONTAINING PROTEIN"/>
    <property type="match status" value="1"/>
</dbReference>
<evidence type="ECO:0000313" key="4">
    <source>
        <dbReference type="EMBL" id="QEC72174.1"/>
    </source>
</evidence>
<keyword evidence="5" id="KW-1185">Reference proteome</keyword>
<evidence type="ECO:0000256" key="2">
    <source>
        <dbReference type="PIRSR" id="PIRSR640198-3"/>
    </source>
</evidence>
<dbReference type="InterPro" id="IPR036388">
    <property type="entry name" value="WH-like_DNA-bd_sf"/>
</dbReference>
<keyword evidence="1" id="KW-0547">Nucleotide-binding</keyword>
<dbReference type="EMBL" id="CP042434">
    <property type="protein sequence ID" value="QEC72174.1"/>
    <property type="molecule type" value="Genomic_DNA"/>
</dbReference>
<keyword evidence="1" id="KW-0067">ATP-binding</keyword>
<gene>
    <name evidence="4" type="ORF">FSB73_11320</name>
</gene>
<evidence type="ECO:0000259" key="3">
    <source>
        <dbReference type="PROSITE" id="PS51459"/>
    </source>
</evidence>
<evidence type="ECO:0000256" key="1">
    <source>
        <dbReference type="PIRSR" id="PIRSR640198-2"/>
    </source>
</evidence>
<dbReference type="KEGG" id="agi:FSB73_11320"/>
<dbReference type="OrthoDB" id="9813719at2"/>
<dbReference type="SUPFAM" id="SSF46785">
    <property type="entry name" value="Winged helix' DNA-binding domain"/>
    <property type="match status" value="1"/>
</dbReference>
<dbReference type="AlphaFoldDB" id="A0A5B8VKQ7"/>
<sequence length="462" mass="53521">MENINNELNILKAIKAVIKEYPNGAQIKDILEKSNLNISRRTILRKLEILEKNKEITSRKAGRSSRYFLTEEQGISKEQIEKSQNVIPLSEESKKILENIRKPIEQRTPVGYHREFLENYIPNQDSYLNETDKKLLADLGNTNQLKYPAGTYAREILNRLLIDLSWNSSRMEGNTYSLLETERLILLGKSADEKSNTETQMILNHKGAIEFLVENAEDEDININRYTILSLHGILSDNLLPDPTASGRLRRISVGINKSVFTPLGIPQSIEEMFNLMLNKAQQIKDPYEQMFFVMVHLPYLQPFDDVNKRVSRLAANIPLIKRNLAPLSFIDVPNDIYVYGLLCVYELNRIELLKDVFIWAYKKSSDRYSAVQQSIGKPDEFRLKYRNELRTIINKIVTANNTSKQASESIRQFAINIMEEDRSKFSELVEQELISLHEGSFARYYISPSEFKSWKESWQKG</sequence>
<dbReference type="PROSITE" id="PS51459">
    <property type="entry name" value="FIDO"/>
    <property type="match status" value="1"/>
</dbReference>
<dbReference type="Gene3D" id="1.10.10.10">
    <property type="entry name" value="Winged helix-like DNA-binding domain superfamily/Winged helix DNA-binding domain"/>
    <property type="match status" value="1"/>
</dbReference>
<accession>A0A5B8VKQ7</accession>
<reference evidence="4 5" key="1">
    <citation type="journal article" date="2017" name="Int. J. Syst. Evol. Microbiol.">
        <title>Arachidicoccus ginsenosidivorans sp. nov., with ginsenoside-converting activity isolated from ginseng cultivating soil.</title>
        <authorList>
            <person name="Siddiqi M.Z."/>
            <person name="Aslam Z."/>
            <person name="Im W.T."/>
        </authorList>
    </citation>
    <scope>NUCLEOTIDE SEQUENCE [LARGE SCALE GENOMIC DNA]</scope>
    <source>
        <strain evidence="4 5">Gsoil 809</strain>
    </source>
</reference>
<dbReference type="GO" id="GO:0005524">
    <property type="term" value="F:ATP binding"/>
    <property type="evidence" value="ECO:0007669"/>
    <property type="project" value="UniProtKB-KW"/>
</dbReference>
<dbReference type="PANTHER" id="PTHR13504">
    <property type="entry name" value="FIDO DOMAIN-CONTAINING PROTEIN DDB_G0283145"/>
    <property type="match status" value="1"/>
</dbReference>
<dbReference type="Pfam" id="PF02661">
    <property type="entry name" value="Fic"/>
    <property type="match status" value="1"/>
</dbReference>
<name>A0A5B8VKQ7_9BACT</name>
<dbReference type="InterPro" id="IPR003812">
    <property type="entry name" value="Fido"/>
</dbReference>
<dbReference type="SUPFAM" id="SSF140931">
    <property type="entry name" value="Fic-like"/>
    <property type="match status" value="1"/>
</dbReference>